<evidence type="ECO:0000313" key="21">
    <source>
        <dbReference type="Proteomes" id="UP001623330"/>
    </source>
</evidence>
<keyword evidence="9" id="KW-0378">Hydrolase</keyword>
<evidence type="ECO:0000313" key="20">
    <source>
        <dbReference type="EMBL" id="KAL3228542.1"/>
    </source>
</evidence>
<dbReference type="InterPro" id="IPR006165">
    <property type="entry name" value="Ku70"/>
</dbReference>
<sequence length="598" mass="69397">MSELDFPDLNDSLFEPGTTSGPSEGELYDTHDGILFCIELSDQMFLPQKQFDDKSQIQIIIESMKDLMSELIVVRPNSAVGCIFYNCEKEAKSTMYEFVPLIDVCAQWMKNINDLLEDISQRRYTLEEFFKYRKGQRALSSPEQLEKLFSKILEAFNKNIEGQKVFNIKRVFLFTDTVIPNTPENKKNNKVLEGLLTDLDENRINFTNFFIGTAEKPFDSQFYTELFKNSNKISDQDESTYFGPSTKPITVEEIKSRIQTRKGIKRVSFRCPLVLDEKSNFTIGIRAFHMISGEKGKTRYKLVYEKEDIRKEAASKRIYINSRTGAPASDDLKILFPYGNKEFELTDKSITQTMDAYSASSACLNVLGFISKNRGLKLYNNIEKSSFVTADDQSYEGSTKTLASLHRTLKKMNKVAVIWGNTRNNSNPALYLLWPTKDYDINEGFYLTKLPFLDEIRKYPPVQICEIEETDENYKTLTELTQGIISHFNLKNGYRPEDFRNPGLQKHYQLLHDYLLQVETKGNEVVKDKEDYLGMDDTLFKISQIRDRILEDSKGSTVEQRRLSKYLETWNLYYKSLQDEDENFQETKTVNKKPKLNL</sequence>
<keyword evidence="11" id="KW-0067">ATP-binding</keyword>
<dbReference type="EMBL" id="JBEVYD010000013">
    <property type="protein sequence ID" value="KAL3228542.1"/>
    <property type="molecule type" value="Genomic_DNA"/>
</dbReference>
<feature type="domain" description="Ku" evidence="19">
    <location>
        <begin position="324"/>
        <end position="467"/>
    </location>
</feature>
<dbReference type="Gene3D" id="4.10.970.10">
    <property type="entry name" value="Ku70, bridge and pillars"/>
    <property type="match status" value="1"/>
</dbReference>
<evidence type="ECO:0000256" key="6">
    <source>
        <dbReference type="ARBA" id="ARBA00022454"/>
    </source>
</evidence>
<evidence type="ECO:0000256" key="2">
    <source>
        <dbReference type="ARBA" id="ARBA00004574"/>
    </source>
</evidence>
<protein>
    <recommendedName>
        <fullName evidence="5">ATP-dependent DNA helicase II subunit 1</fullName>
        <ecNumber evidence="4">3.6.4.12</ecNumber>
    </recommendedName>
    <alternativeName>
        <fullName evidence="17">ATP-dependent DNA helicase II subunit Ku70</fullName>
    </alternativeName>
</protein>
<proteinExistence type="inferred from homology"/>
<evidence type="ECO:0000256" key="14">
    <source>
        <dbReference type="ARBA" id="ARBA00023172"/>
    </source>
</evidence>
<evidence type="ECO:0000256" key="10">
    <source>
        <dbReference type="ARBA" id="ARBA00022806"/>
    </source>
</evidence>
<keyword evidence="10" id="KW-0347">Helicase</keyword>
<comment type="similarity">
    <text evidence="3">Belongs to the ku70 family.</text>
</comment>
<dbReference type="Gene3D" id="3.40.50.410">
    <property type="entry name" value="von Willebrand factor, type A domain"/>
    <property type="match status" value="1"/>
</dbReference>
<evidence type="ECO:0000256" key="12">
    <source>
        <dbReference type="ARBA" id="ARBA00022895"/>
    </source>
</evidence>
<dbReference type="SMART" id="SM00559">
    <property type="entry name" value="Ku78"/>
    <property type="match status" value="1"/>
</dbReference>
<evidence type="ECO:0000256" key="3">
    <source>
        <dbReference type="ARBA" id="ARBA00005240"/>
    </source>
</evidence>
<evidence type="ECO:0000256" key="16">
    <source>
        <dbReference type="ARBA" id="ARBA00023242"/>
    </source>
</evidence>
<dbReference type="InterPro" id="IPR006164">
    <property type="entry name" value="DNA_bd_Ku70/Ku80"/>
</dbReference>
<evidence type="ECO:0000256" key="8">
    <source>
        <dbReference type="ARBA" id="ARBA00022763"/>
    </source>
</evidence>
<dbReference type="PANTHER" id="PTHR12604:SF2">
    <property type="entry name" value="X-RAY REPAIR CROSS-COMPLEMENTING PROTEIN 6"/>
    <property type="match status" value="1"/>
</dbReference>
<keyword evidence="8" id="KW-0227">DNA damage</keyword>
<evidence type="ECO:0000256" key="18">
    <source>
        <dbReference type="SAM" id="MobiDB-lite"/>
    </source>
</evidence>
<dbReference type="Proteomes" id="UP001623330">
    <property type="component" value="Unassembled WGS sequence"/>
</dbReference>
<dbReference type="SUPFAM" id="SSF100939">
    <property type="entry name" value="SPOC domain-like"/>
    <property type="match status" value="1"/>
</dbReference>
<evidence type="ECO:0000256" key="4">
    <source>
        <dbReference type="ARBA" id="ARBA00012551"/>
    </source>
</evidence>
<dbReference type="InterPro" id="IPR047087">
    <property type="entry name" value="KU70_core_dom"/>
</dbReference>
<dbReference type="InterPro" id="IPR027388">
    <property type="entry name" value="Ku70_bridge/pillars_dom_sf"/>
</dbReference>
<dbReference type="InterPro" id="IPR036465">
    <property type="entry name" value="vWFA_dom_sf"/>
</dbReference>
<evidence type="ECO:0000256" key="7">
    <source>
        <dbReference type="ARBA" id="ARBA00022741"/>
    </source>
</evidence>
<keyword evidence="13" id="KW-0238">DNA-binding</keyword>
<keyword evidence="12" id="KW-0779">Telomere</keyword>
<evidence type="ECO:0000256" key="15">
    <source>
        <dbReference type="ARBA" id="ARBA00023204"/>
    </source>
</evidence>
<evidence type="ECO:0000256" key="1">
    <source>
        <dbReference type="ARBA" id="ARBA00004123"/>
    </source>
</evidence>
<dbReference type="PANTHER" id="PTHR12604">
    <property type="entry name" value="KU AUTOANTIGEN DNA HELICASE"/>
    <property type="match status" value="1"/>
</dbReference>
<gene>
    <name evidence="20" type="ORF">RNJ44_02487</name>
</gene>
<evidence type="ECO:0000256" key="9">
    <source>
        <dbReference type="ARBA" id="ARBA00022801"/>
    </source>
</evidence>
<name>A0ABR4NLU3_9SACH</name>
<evidence type="ECO:0000256" key="5">
    <source>
        <dbReference type="ARBA" id="ARBA00021796"/>
    </source>
</evidence>
<dbReference type="Pfam" id="PF03730">
    <property type="entry name" value="Ku_C"/>
    <property type="match status" value="1"/>
</dbReference>
<dbReference type="Gene3D" id="2.40.290.10">
    <property type="match status" value="1"/>
</dbReference>
<keyword evidence="7" id="KW-0547">Nucleotide-binding</keyword>
<keyword evidence="14" id="KW-0233">DNA recombination</keyword>
<dbReference type="Gene3D" id="1.10.1600.10">
    <property type="match status" value="1"/>
</dbReference>
<evidence type="ECO:0000259" key="19">
    <source>
        <dbReference type="SMART" id="SM00559"/>
    </source>
</evidence>
<comment type="caution">
    <text evidence="20">The sequence shown here is derived from an EMBL/GenBank/DDBJ whole genome shotgun (WGS) entry which is preliminary data.</text>
</comment>
<keyword evidence="6" id="KW-0158">Chromosome</keyword>
<dbReference type="Pfam" id="PF02735">
    <property type="entry name" value="Ku"/>
    <property type="match status" value="1"/>
</dbReference>
<dbReference type="EC" id="3.6.4.12" evidence="4"/>
<keyword evidence="16" id="KW-0539">Nucleus</keyword>
<reference evidence="20 21" key="1">
    <citation type="submission" date="2024-05" db="EMBL/GenBank/DDBJ databases">
        <title>Long read based assembly of the Candida bracarensis genome reveals expanded adhesin content.</title>
        <authorList>
            <person name="Marcet-Houben M."/>
            <person name="Ksiezopolska E."/>
            <person name="Gabaldon T."/>
        </authorList>
    </citation>
    <scope>NUCLEOTIDE SEQUENCE [LARGE SCALE GENOMIC DNA]</scope>
    <source>
        <strain evidence="20 21">CBM6</strain>
    </source>
</reference>
<dbReference type="PIRSF" id="PIRSF003033">
    <property type="entry name" value="Ku70"/>
    <property type="match status" value="1"/>
</dbReference>
<dbReference type="SUPFAM" id="SSF53300">
    <property type="entry name" value="vWA-like"/>
    <property type="match status" value="1"/>
</dbReference>
<dbReference type="Pfam" id="PF03731">
    <property type="entry name" value="Ku_N"/>
    <property type="match status" value="1"/>
</dbReference>
<dbReference type="InterPro" id="IPR005160">
    <property type="entry name" value="Ku_C"/>
</dbReference>
<feature type="region of interest" description="Disordered" evidence="18">
    <location>
        <begin position="1"/>
        <end position="24"/>
    </location>
</feature>
<dbReference type="InterPro" id="IPR016194">
    <property type="entry name" value="SPOC-like_C_dom_sf"/>
</dbReference>
<evidence type="ECO:0000256" key="11">
    <source>
        <dbReference type="ARBA" id="ARBA00022840"/>
    </source>
</evidence>
<keyword evidence="21" id="KW-1185">Reference proteome</keyword>
<dbReference type="CDD" id="cd00788">
    <property type="entry name" value="KU70"/>
    <property type="match status" value="1"/>
</dbReference>
<comment type="subcellular location">
    <subcellularLocation>
        <location evidence="2">Chromosome</location>
        <location evidence="2">Telomere</location>
    </subcellularLocation>
    <subcellularLocation>
        <location evidence="1">Nucleus</location>
    </subcellularLocation>
</comment>
<evidence type="ECO:0000256" key="17">
    <source>
        <dbReference type="ARBA" id="ARBA00031811"/>
    </source>
</evidence>
<evidence type="ECO:0000256" key="13">
    <source>
        <dbReference type="ARBA" id="ARBA00023125"/>
    </source>
</evidence>
<keyword evidence="15" id="KW-0234">DNA repair</keyword>
<organism evidence="20 21">
    <name type="scientific">Nakaseomyces bracarensis</name>
    <dbReference type="NCBI Taxonomy" id="273131"/>
    <lineage>
        <taxon>Eukaryota</taxon>
        <taxon>Fungi</taxon>
        <taxon>Dikarya</taxon>
        <taxon>Ascomycota</taxon>
        <taxon>Saccharomycotina</taxon>
        <taxon>Saccharomycetes</taxon>
        <taxon>Saccharomycetales</taxon>
        <taxon>Saccharomycetaceae</taxon>
        <taxon>Nakaseomyces</taxon>
    </lineage>
</organism>
<accession>A0ABR4NLU3</accession>
<dbReference type="InterPro" id="IPR005161">
    <property type="entry name" value="Ku_N"/>
</dbReference>